<dbReference type="Proteomes" id="UP001195965">
    <property type="component" value="Chromosome"/>
</dbReference>
<proteinExistence type="predicted"/>
<evidence type="ECO:0000313" key="2">
    <source>
        <dbReference type="Proteomes" id="UP001195965"/>
    </source>
</evidence>
<accession>A0ACD5HF70</accession>
<organism evidence="1 2">
    <name type="scientific">Acidithiobacillus montserratensis</name>
    <dbReference type="NCBI Taxonomy" id="2729135"/>
    <lineage>
        <taxon>Bacteria</taxon>
        <taxon>Pseudomonadati</taxon>
        <taxon>Pseudomonadota</taxon>
        <taxon>Acidithiobacillia</taxon>
        <taxon>Acidithiobacillales</taxon>
        <taxon>Acidithiobacillaceae</taxon>
        <taxon>Acidithiobacillus</taxon>
    </lineage>
</organism>
<protein>
    <submittedName>
        <fullName evidence="1">HEAT repeat domain-containing protein</fullName>
    </submittedName>
</protein>
<reference evidence="1 2" key="1">
    <citation type="journal article" date="2021" name="ISME J.">
        <title>Genomic evolution of the class Acidithiobacillia: deep-branching Proteobacteria living in extreme acidic conditions.</title>
        <authorList>
            <person name="Moya-Beltran A."/>
            <person name="Beard S."/>
            <person name="Rojas-Villalobos C."/>
            <person name="Issotta F."/>
            <person name="Gallardo Y."/>
            <person name="Ulloa R."/>
            <person name="Giaveno A."/>
            <person name="Degli Esposti M."/>
            <person name="Johnson D.B."/>
            <person name="Quatrini R."/>
        </authorList>
    </citation>
    <scope>NUCLEOTIDE SEQUENCE [LARGE SCALE GENOMIC DNA]</scope>
    <source>
        <strain evidence="1 2">GG1-14</strain>
    </source>
</reference>
<gene>
    <name evidence="1" type="ORF">HHS34_013905</name>
</gene>
<name>A0ACD5HF70_9PROT</name>
<keyword evidence="2" id="KW-1185">Reference proteome</keyword>
<sequence>MSTLLTKNVVLIYSLYWLLLILFSLFIIPKSEKVMQKLYSSFLIIIMATIIPLFGPFVVFVYAVFLRSILRQVHEPNVEKIQIPSIMRDARLTMSTAAPGSIAARLRHARNPRQRLEAISQIADSQFSSQSQLLRGALSDDAEEVRLLAYAALDRREQENTELLIHLNKQMKLVNEPKILKRIQDSRYWLYWSISHSEAHETTSDTTPSFSKWEPEFLNISHDSASMKMLFGLYLLQVNKIDEAITSLKAAENSNIAGAVIAPYLASAYFYKRDLKKIREIYRQHSELRLSPRYGPSMSYWLGDRK</sequence>
<evidence type="ECO:0000313" key="1">
    <source>
        <dbReference type="EMBL" id="XRI73519.1"/>
    </source>
</evidence>
<dbReference type="EMBL" id="CP127526">
    <property type="protein sequence ID" value="XRI73519.1"/>
    <property type="molecule type" value="Genomic_DNA"/>
</dbReference>